<reference evidence="1" key="1">
    <citation type="submission" date="2003-10" db="EMBL/GenBank/DDBJ databases">
        <authorList>
            <person name="Buell C."/>
            <person name="Yuan Q."/>
            <person name="Ouyang S."/>
            <person name="Liu J."/>
            <person name="Wang A."/>
            <person name="Maiti R."/>
            <person name="Lin H."/>
            <person name="Zhu W."/>
            <person name="Hamilton J."/>
            <person name="Jones K."/>
            <person name="Tallon L."/>
            <person name="Feldblyum T."/>
            <person name="Tsitrin T."/>
            <person name="Bera J."/>
            <person name="Kim M."/>
            <person name="Jin S."/>
            <person name="Fadrosh D."/>
            <person name="Vuong H."/>
            <person name="Overton II L."/>
            <person name="Reardon M."/>
            <person name="Weaver B."/>
            <person name="Johri S."/>
            <person name="Lewis M."/>
            <person name="Utterback T."/>
            <person name="Van Aken S."/>
            <person name="Wortman J."/>
            <person name="Haas B."/>
            <person name="Koo H."/>
            <person name="Zismann V."/>
            <person name="Hsiao J."/>
            <person name="Iobst S."/>
            <person name="de Vazeilles A."/>
            <person name="White O."/>
            <person name="Salzberg S."/>
            <person name="Fraser C."/>
        </authorList>
    </citation>
    <scope>NUCLEOTIDE SEQUENCE</scope>
</reference>
<dbReference type="EMBL" id="DP000009">
    <property type="protein sequence ID" value="ABF97747.1"/>
    <property type="molecule type" value="Genomic_DNA"/>
</dbReference>
<sequence>MPATDLVTISRFSGELDDDRHVLEDAHYKEGRVAMTRRCPNLVVIEASWPASRSLPDAEGKVAAAVAGRRIESSWRGWGSQTRSVPHARHQDLVDMGIGGGYGHTKDGGTACNTCFKAQVVKGIEMVTVNLGGSPDHIGEFQPVPNHSYSEPVIGRAGFRNFCLRHPALGEDDDKVFGSASRDCSLVFHDDSSSSMLESCMRQQ</sequence>
<dbReference type="EMBL" id="AC146816">
    <property type="protein sequence ID" value="AAX95589.1"/>
    <property type="molecule type" value="Genomic_DNA"/>
</dbReference>
<dbReference type="AlphaFoldDB" id="Q53K78"/>
<reference evidence="1" key="3">
    <citation type="submission" date="2005-04" db="EMBL/GenBank/DDBJ databases">
        <authorList>
            <person name="Buell R."/>
        </authorList>
    </citation>
    <scope>NUCLEOTIDE SEQUENCE</scope>
</reference>
<accession>Q53K78</accession>
<reference evidence="2" key="2">
    <citation type="journal article" date="2005" name="Genome Res.">
        <title>Sequence, annotation, and analysis of synteny between rice chromosome 3 and diverged grass species.</title>
        <authorList>
            <consortium name="Rice Chromosome 3 Sequencing Consortium"/>
            <person name="Buell C.R."/>
            <person name="Yuan Q."/>
            <person name="Ouyang S."/>
            <person name="Liu J."/>
            <person name="Zhu W."/>
            <person name="Wang A."/>
            <person name="Maiti R."/>
            <person name="Haas B."/>
            <person name="Wortman J."/>
            <person name="Pertea M."/>
            <person name="Jones K.M."/>
            <person name="Kim M."/>
            <person name="Overton L."/>
            <person name="Tsitrin T."/>
            <person name="Fadrosh D."/>
            <person name="Bera J."/>
            <person name="Weaver B."/>
            <person name="Jin S."/>
            <person name="Johri S."/>
            <person name="Reardon M."/>
            <person name="Webb K."/>
            <person name="Hill J."/>
            <person name="Moffat K."/>
            <person name="Tallon L."/>
            <person name="Van Aken S."/>
            <person name="Lewis M."/>
            <person name="Utterback T."/>
            <person name="Feldblyum T."/>
            <person name="Zismann V."/>
            <person name="Iobst S."/>
            <person name="Hsiao J."/>
            <person name="de Vazeille A.R."/>
            <person name="Salzberg S.L."/>
            <person name="White O."/>
            <person name="Fraser C."/>
            <person name="Yu Y."/>
            <person name="Kim H."/>
            <person name="Rambo T."/>
            <person name="Currie J."/>
            <person name="Collura K."/>
            <person name="Kernodle-Thompson S."/>
            <person name="Wei F."/>
            <person name="Kudrna K."/>
            <person name="Ammiraju J.S."/>
            <person name="Luo M."/>
            <person name="Goicoechea J.L."/>
            <person name="Wing R.A."/>
            <person name="Henry D."/>
            <person name="Oates R."/>
            <person name="Palmer M."/>
            <person name="Pries G."/>
            <person name="Saski C."/>
            <person name="Simmons J."/>
            <person name="Soderlund C."/>
            <person name="Nelson W."/>
            <person name="de la Bastide M."/>
            <person name="Spiegel L."/>
            <person name="Nascimento L."/>
            <person name="Huang E."/>
            <person name="Preston R."/>
            <person name="Zutavern T."/>
            <person name="Palmer L."/>
            <person name="O'Shaughnessy A."/>
            <person name="Dike S."/>
            <person name="McCombie W.R."/>
            <person name="Minx P."/>
            <person name="Cordum H."/>
            <person name="Wilson R."/>
            <person name="Jin W."/>
            <person name="Lee H.R."/>
            <person name="Jiang J."/>
            <person name="Jackson S."/>
        </authorList>
    </citation>
    <scope>NUCLEOTIDE SEQUENCE [LARGE SCALE GENOMIC DNA]</scope>
</reference>
<protein>
    <submittedName>
        <fullName evidence="1">Uncharacterized protein</fullName>
    </submittedName>
</protein>
<reference evidence="2" key="4">
    <citation type="submission" date="2006-06" db="EMBL/GenBank/DDBJ databases">
        <authorList>
            <person name="Buell R."/>
            <person name="Wing R.A."/>
            <person name="McCombie W.A."/>
            <person name="Ouyang S."/>
        </authorList>
    </citation>
    <scope>NUCLEOTIDE SEQUENCE</scope>
</reference>
<organism evidence="1">
    <name type="scientific">Oryza sativa subsp. japonica</name>
    <name type="common">Rice</name>
    <dbReference type="NCBI Taxonomy" id="39947"/>
    <lineage>
        <taxon>Eukaryota</taxon>
        <taxon>Viridiplantae</taxon>
        <taxon>Streptophyta</taxon>
        <taxon>Embryophyta</taxon>
        <taxon>Tracheophyta</taxon>
        <taxon>Spermatophyta</taxon>
        <taxon>Magnoliopsida</taxon>
        <taxon>Liliopsida</taxon>
        <taxon>Poales</taxon>
        <taxon>Poaceae</taxon>
        <taxon>BOP clade</taxon>
        <taxon>Oryzoideae</taxon>
        <taxon>Oryzeae</taxon>
        <taxon>Oryzinae</taxon>
        <taxon>Oryza</taxon>
        <taxon>Oryza sativa</taxon>
    </lineage>
</organism>
<proteinExistence type="predicted"/>
<evidence type="ECO:0000313" key="1">
    <source>
        <dbReference type="EMBL" id="AAX95589.1"/>
    </source>
</evidence>
<gene>
    <name evidence="2" type="ordered locus">LOC_Os03g43140</name>
</gene>
<evidence type="ECO:0000313" key="2">
    <source>
        <dbReference type="EMBL" id="ABF97747.1"/>
    </source>
</evidence>
<name>Q53K78_ORYSJ</name>